<dbReference type="EMBL" id="OIVN01005879">
    <property type="protein sequence ID" value="SPD24329.1"/>
    <property type="molecule type" value="Genomic_DNA"/>
</dbReference>
<dbReference type="PANTHER" id="PTHR33710:SF71">
    <property type="entry name" value="ENDONUCLEASE_EXONUCLEASE_PHOSPHATASE DOMAIN-CONTAINING PROTEIN"/>
    <property type="match status" value="1"/>
</dbReference>
<sequence>MERLTKSVGIPIEDFEAQVMGIEEETKIDTMSDGVVRSIWGSPFIEWEALGSSGTIGEILLIVDDSFEWMLSGVYGPNDDRELRNLWAELKAAADDWGAPWCLAGDFNTMRFPNEKTGGDRITTATREFSEFINEMQLMDFPLEGGTYTRSNNHDTFIMSCIDRFLASID</sequence>
<organism evidence="1">
    <name type="scientific">Fagus sylvatica</name>
    <name type="common">Beechnut</name>
    <dbReference type="NCBI Taxonomy" id="28930"/>
    <lineage>
        <taxon>Eukaryota</taxon>
        <taxon>Viridiplantae</taxon>
        <taxon>Streptophyta</taxon>
        <taxon>Embryophyta</taxon>
        <taxon>Tracheophyta</taxon>
        <taxon>Spermatophyta</taxon>
        <taxon>Magnoliopsida</taxon>
        <taxon>eudicotyledons</taxon>
        <taxon>Gunneridae</taxon>
        <taxon>Pentapetalae</taxon>
        <taxon>rosids</taxon>
        <taxon>fabids</taxon>
        <taxon>Fagales</taxon>
        <taxon>Fagaceae</taxon>
        <taxon>Fagus</taxon>
    </lineage>
</organism>
<proteinExistence type="predicted"/>
<accession>A0A2N9IJT5</accession>
<evidence type="ECO:0008006" key="2">
    <source>
        <dbReference type="Google" id="ProtNLM"/>
    </source>
</evidence>
<name>A0A2N9IJT5_FAGSY</name>
<dbReference type="AlphaFoldDB" id="A0A2N9IJT5"/>
<dbReference type="SUPFAM" id="SSF56219">
    <property type="entry name" value="DNase I-like"/>
    <property type="match status" value="1"/>
</dbReference>
<evidence type="ECO:0000313" key="1">
    <source>
        <dbReference type="EMBL" id="SPD24329.1"/>
    </source>
</evidence>
<protein>
    <recommendedName>
        <fullName evidence="2">Endonuclease/exonuclease/phosphatase domain-containing protein</fullName>
    </recommendedName>
</protein>
<dbReference type="Gene3D" id="3.60.10.10">
    <property type="entry name" value="Endonuclease/exonuclease/phosphatase"/>
    <property type="match status" value="1"/>
</dbReference>
<reference evidence="1" key="1">
    <citation type="submission" date="2018-02" db="EMBL/GenBank/DDBJ databases">
        <authorList>
            <person name="Cohen D.B."/>
            <person name="Kent A.D."/>
        </authorList>
    </citation>
    <scope>NUCLEOTIDE SEQUENCE</scope>
</reference>
<gene>
    <name evidence="1" type="ORF">FSB_LOCUS52211</name>
</gene>
<dbReference type="InterPro" id="IPR036691">
    <property type="entry name" value="Endo/exonu/phosph_ase_sf"/>
</dbReference>
<dbReference type="PANTHER" id="PTHR33710">
    <property type="entry name" value="BNAC02G09200D PROTEIN"/>
    <property type="match status" value="1"/>
</dbReference>